<evidence type="ECO:0000256" key="1">
    <source>
        <dbReference type="SAM" id="MobiDB-lite"/>
    </source>
</evidence>
<feature type="compositionally biased region" description="Polar residues" evidence="1">
    <location>
        <begin position="24"/>
        <end position="33"/>
    </location>
</feature>
<evidence type="ECO:0000313" key="4">
    <source>
        <dbReference type="Proteomes" id="UP001172102"/>
    </source>
</evidence>
<gene>
    <name evidence="3" type="ORF">B0H67DRAFT_586869</name>
</gene>
<reference evidence="3" key="1">
    <citation type="submission" date="2023-06" db="EMBL/GenBank/DDBJ databases">
        <title>Genome-scale phylogeny and comparative genomics of the fungal order Sordariales.</title>
        <authorList>
            <consortium name="Lawrence Berkeley National Laboratory"/>
            <person name="Hensen N."/>
            <person name="Bonometti L."/>
            <person name="Westerberg I."/>
            <person name="Brannstrom I.O."/>
            <person name="Guillou S."/>
            <person name="Cros-Aarteil S."/>
            <person name="Calhoun S."/>
            <person name="Haridas S."/>
            <person name="Kuo A."/>
            <person name="Mondo S."/>
            <person name="Pangilinan J."/>
            <person name="Riley R."/>
            <person name="Labutti K."/>
            <person name="Andreopoulos B."/>
            <person name="Lipzen A."/>
            <person name="Chen C."/>
            <person name="Yanf M."/>
            <person name="Daum C."/>
            <person name="Ng V."/>
            <person name="Clum A."/>
            <person name="Steindorff A."/>
            <person name="Ohm R."/>
            <person name="Martin F."/>
            <person name="Silar P."/>
            <person name="Natvig D."/>
            <person name="Lalanne C."/>
            <person name="Gautier V."/>
            <person name="Ament-Velasquez S.L."/>
            <person name="Kruys A."/>
            <person name="Hutchinson M.I."/>
            <person name="Powell A.J."/>
            <person name="Barry K."/>
            <person name="Miller A.N."/>
            <person name="Grigoriev I.V."/>
            <person name="Debuchy R."/>
            <person name="Gladieux P."/>
            <person name="Thoren M.H."/>
            <person name="Johannesson H."/>
        </authorList>
    </citation>
    <scope>NUCLEOTIDE SEQUENCE</scope>
    <source>
        <strain evidence="3">SMH4607-1</strain>
    </source>
</reference>
<keyword evidence="2" id="KW-1133">Transmembrane helix</keyword>
<comment type="caution">
    <text evidence="3">The sequence shown here is derived from an EMBL/GenBank/DDBJ whole genome shotgun (WGS) entry which is preliminary data.</text>
</comment>
<dbReference type="EMBL" id="JAUKUA010000005">
    <property type="protein sequence ID" value="KAK0712047.1"/>
    <property type="molecule type" value="Genomic_DNA"/>
</dbReference>
<feature type="transmembrane region" description="Helical" evidence="2">
    <location>
        <begin position="92"/>
        <end position="110"/>
    </location>
</feature>
<keyword evidence="2" id="KW-0812">Transmembrane</keyword>
<accession>A0AA40AA23</accession>
<dbReference type="Proteomes" id="UP001172102">
    <property type="component" value="Unassembled WGS sequence"/>
</dbReference>
<feature type="transmembrane region" description="Helical" evidence="2">
    <location>
        <begin position="173"/>
        <end position="192"/>
    </location>
</feature>
<sequence>MDPKKQWDLESGNTTDDTGCGTPKLQTSGTQTPIGDGNTEKVINIHAYHPIIHQRQHFLAAIAESLSVGLGLGSAVGIWACINDTLKPVNVHMANWVAGILMGFVLAPLLEKGARLFMGKITPVLKKPRYTNYTRLLDDVLTIMSALWALGLAKGIQRQYGPLHTNLGFEFGVFVVGFTAHSFLRTLLYTVVLNHDYEGESMVCGWAEMPAVLFWEYLDHFHHVYVLVTVNLRDFLTFAIYPYLMVLWTGYWETVDPAGEFAWVCHGLNIGFFFCFFTIIKEATYLVATPVWSPDLPLHCHHSI</sequence>
<feature type="region of interest" description="Disordered" evidence="1">
    <location>
        <begin position="1"/>
        <end position="33"/>
    </location>
</feature>
<name>A0AA40AA23_9PEZI</name>
<proteinExistence type="predicted"/>
<evidence type="ECO:0000256" key="2">
    <source>
        <dbReference type="SAM" id="Phobius"/>
    </source>
</evidence>
<evidence type="ECO:0000313" key="3">
    <source>
        <dbReference type="EMBL" id="KAK0712047.1"/>
    </source>
</evidence>
<protein>
    <submittedName>
        <fullName evidence="3">Uncharacterized protein</fullName>
    </submittedName>
</protein>
<dbReference type="AlphaFoldDB" id="A0AA40AA23"/>
<feature type="transmembrane region" description="Helical" evidence="2">
    <location>
        <begin position="58"/>
        <end position="80"/>
    </location>
</feature>
<feature type="transmembrane region" description="Helical" evidence="2">
    <location>
        <begin position="224"/>
        <end position="249"/>
    </location>
</feature>
<feature type="transmembrane region" description="Helical" evidence="2">
    <location>
        <begin position="261"/>
        <end position="280"/>
    </location>
</feature>
<keyword evidence="2" id="KW-0472">Membrane</keyword>
<organism evidence="3 4">
    <name type="scientific">Lasiosphaeris hirsuta</name>
    <dbReference type="NCBI Taxonomy" id="260670"/>
    <lineage>
        <taxon>Eukaryota</taxon>
        <taxon>Fungi</taxon>
        <taxon>Dikarya</taxon>
        <taxon>Ascomycota</taxon>
        <taxon>Pezizomycotina</taxon>
        <taxon>Sordariomycetes</taxon>
        <taxon>Sordariomycetidae</taxon>
        <taxon>Sordariales</taxon>
        <taxon>Lasiosphaeriaceae</taxon>
        <taxon>Lasiosphaeris</taxon>
    </lineage>
</organism>
<keyword evidence="4" id="KW-1185">Reference proteome</keyword>